<keyword evidence="4" id="KW-1185">Reference proteome</keyword>
<feature type="region of interest" description="Disordered" evidence="1">
    <location>
        <begin position="20"/>
        <end position="39"/>
    </location>
</feature>
<organism evidence="3 4">
    <name type="scientific">Protea cynaroides</name>
    <dbReference type="NCBI Taxonomy" id="273540"/>
    <lineage>
        <taxon>Eukaryota</taxon>
        <taxon>Viridiplantae</taxon>
        <taxon>Streptophyta</taxon>
        <taxon>Embryophyta</taxon>
        <taxon>Tracheophyta</taxon>
        <taxon>Spermatophyta</taxon>
        <taxon>Magnoliopsida</taxon>
        <taxon>Proteales</taxon>
        <taxon>Proteaceae</taxon>
        <taxon>Protea</taxon>
    </lineage>
</organism>
<dbReference type="PANTHER" id="PTHR45751">
    <property type="entry name" value="COPINE FAMILY PROTEIN 1"/>
    <property type="match status" value="1"/>
</dbReference>
<reference evidence="3" key="1">
    <citation type="journal article" date="2023" name="Plant J.">
        <title>The genome of the king protea, Protea cynaroides.</title>
        <authorList>
            <person name="Chang J."/>
            <person name="Duong T.A."/>
            <person name="Schoeman C."/>
            <person name="Ma X."/>
            <person name="Roodt D."/>
            <person name="Barker N."/>
            <person name="Li Z."/>
            <person name="Van de Peer Y."/>
            <person name="Mizrachi E."/>
        </authorList>
    </citation>
    <scope>NUCLEOTIDE SEQUENCE</scope>
    <source>
        <tissue evidence="3">Young leaves</tissue>
    </source>
</reference>
<comment type="caution">
    <text evidence="3">The sequence shown here is derived from an EMBL/GenBank/DDBJ whole genome shotgun (WGS) entry which is preliminary data.</text>
</comment>
<dbReference type="GO" id="GO:0004842">
    <property type="term" value="F:ubiquitin-protein transferase activity"/>
    <property type="evidence" value="ECO:0007669"/>
    <property type="project" value="TreeGrafter"/>
</dbReference>
<sequence length="334" mass="37636">MVEEEAKRMVNEEVERMAEEEVKRMAEENATRKVEEEAKRKAEEAKKMVIQMLQNISADNDNEAILDSITLPENKEQVSTILRESGLEASNLIIGIDFSGSNRRNGQHSFNYRSLHDLNGSPNPYQQAMDIIGNTLAPFIKDNKYHCYGFGDATTKGDYVFSFHNDLTPCQSFVEVLTCYKKIAQKVYLDGPTCFAPMVEAAIDIVENNGGQHHVLVIIADDSIRQSVEIDSIATASEYALSVVYVGVGDGPWDEMKGLADKFQGRKFDNFQFVNFYDIMKRYEKPSEKEVAFSLVSTMKIPMQYKASKEHGFLGHTTGRPTKIVPMAPSFLLQ</sequence>
<protein>
    <recommendedName>
        <fullName evidence="2">Copine C-terminal domain-containing protein</fullName>
    </recommendedName>
</protein>
<dbReference type="Pfam" id="PF07002">
    <property type="entry name" value="Copine"/>
    <property type="match status" value="1"/>
</dbReference>
<dbReference type="SUPFAM" id="SSF53300">
    <property type="entry name" value="vWA-like"/>
    <property type="match status" value="1"/>
</dbReference>
<dbReference type="InterPro" id="IPR052079">
    <property type="entry name" value="E3_ligase/Copine_domain"/>
</dbReference>
<evidence type="ECO:0000256" key="1">
    <source>
        <dbReference type="SAM" id="MobiDB-lite"/>
    </source>
</evidence>
<dbReference type="PANTHER" id="PTHR45751:SF16">
    <property type="entry name" value="E3 UBIQUITIN-PROTEIN LIGASE RGLG4"/>
    <property type="match status" value="1"/>
</dbReference>
<feature type="domain" description="Copine C-terminal" evidence="2">
    <location>
        <begin position="114"/>
        <end position="312"/>
    </location>
</feature>
<dbReference type="GO" id="GO:0016567">
    <property type="term" value="P:protein ubiquitination"/>
    <property type="evidence" value="ECO:0007669"/>
    <property type="project" value="TreeGrafter"/>
</dbReference>
<accession>A0A9Q0QY72</accession>
<dbReference type="Proteomes" id="UP001141806">
    <property type="component" value="Unassembled WGS sequence"/>
</dbReference>
<dbReference type="GO" id="GO:0005634">
    <property type="term" value="C:nucleus"/>
    <property type="evidence" value="ECO:0007669"/>
    <property type="project" value="TreeGrafter"/>
</dbReference>
<gene>
    <name evidence="3" type="ORF">NE237_001228</name>
</gene>
<dbReference type="EMBL" id="JAMYWD010000003">
    <property type="protein sequence ID" value="KAJ4976122.1"/>
    <property type="molecule type" value="Genomic_DNA"/>
</dbReference>
<evidence type="ECO:0000313" key="3">
    <source>
        <dbReference type="EMBL" id="KAJ4976122.1"/>
    </source>
</evidence>
<proteinExistence type="predicted"/>
<evidence type="ECO:0000259" key="2">
    <source>
        <dbReference type="Pfam" id="PF07002"/>
    </source>
</evidence>
<dbReference type="OrthoDB" id="5855668at2759"/>
<dbReference type="InterPro" id="IPR010734">
    <property type="entry name" value="Copine_C"/>
</dbReference>
<evidence type="ECO:0000313" key="4">
    <source>
        <dbReference type="Proteomes" id="UP001141806"/>
    </source>
</evidence>
<dbReference type="AlphaFoldDB" id="A0A9Q0QY72"/>
<dbReference type="InterPro" id="IPR036465">
    <property type="entry name" value="vWFA_dom_sf"/>
</dbReference>
<name>A0A9Q0QY72_9MAGN</name>